<evidence type="ECO:0000259" key="1">
    <source>
        <dbReference type="PROSITE" id="PS50280"/>
    </source>
</evidence>
<feature type="domain" description="SET" evidence="1">
    <location>
        <begin position="7"/>
        <end position="302"/>
    </location>
</feature>
<dbReference type="OrthoDB" id="5945798at2759"/>
<reference evidence="2" key="1">
    <citation type="submission" date="2022-07" db="EMBL/GenBank/DDBJ databases">
        <title>Phylogenomic reconstructions and comparative analyses of Kickxellomycotina fungi.</title>
        <authorList>
            <person name="Reynolds N.K."/>
            <person name="Stajich J.E."/>
            <person name="Barry K."/>
            <person name="Grigoriev I.V."/>
            <person name="Crous P."/>
            <person name="Smith M.E."/>
        </authorList>
    </citation>
    <scope>NUCLEOTIDE SEQUENCE</scope>
    <source>
        <strain evidence="2">RSA 861</strain>
    </source>
</reference>
<dbReference type="EMBL" id="JANBPT010001663">
    <property type="protein sequence ID" value="KAJ1905947.1"/>
    <property type="molecule type" value="Genomic_DNA"/>
</dbReference>
<dbReference type="CDD" id="cd20071">
    <property type="entry name" value="SET_SMYD"/>
    <property type="match status" value="1"/>
</dbReference>
<evidence type="ECO:0000313" key="2">
    <source>
        <dbReference type="EMBL" id="KAJ1905947.1"/>
    </source>
</evidence>
<protein>
    <recommendedName>
        <fullName evidence="1">SET domain-containing protein</fullName>
    </recommendedName>
</protein>
<dbReference type="Gene3D" id="2.170.270.10">
    <property type="entry name" value="SET domain"/>
    <property type="match status" value="1"/>
</dbReference>
<dbReference type="InterPro" id="IPR011990">
    <property type="entry name" value="TPR-like_helical_dom_sf"/>
</dbReference>
<dbReference type="PANTHER" id="PTHR12197">
    <property type="entry name" value="HISTONE-LYSINE N-METHYLTRANSFERASE SMYD"/>
    <property type="match status" value="1"/>
</dbReference>
<comment type="caution">
    <text evidence="2">The sequence shown here is derived from an EMBL/GenBank/DDBJ whole genome shotgun (WGS) entry which is preliminary data.</text>
</comment>
<dbReference type="PROSITE" id="PS50280">
    <property type="entry name" value="SET"/>
    <property type="match status" value="1"/>
</dbReference>
<dbReference type="Proteomes" id="UP001150569">
    <property type="component" value="Unassembled WGS sequence"/>
</dbReference>
<gene>
    <name evidence="2" type="ORF">IWQ60_012177</name>
</gene>
<dbReference type="SMART" id="SM00317">
    <property type="entry name" value="SET"/>
    <property type="match status" value="1"/>
</dbReference>
<dbReference type="Gene3D" id="1.25.40.10">
    <property type="entry name" value="Tetratricopeptide repeat domain"/>
    <property type="match status" value="1"/>
</dbReference>
<sequence length="559" mass="59259">MHPAVHCFLRQRNLAWADRTGPDAGVVAQRAFAPGTVLFESPPIAYFTHVDPTPCCLHCYSTNPGLRACSRCQAAVFCGPVCRRASSVHGATGFCAPPPSGGPSNLTLSPDTKMLGLVLGRLQAVWEAGLAAKVPAVLDALTDEAGWDDGLITEVERSVLVFLSLLSHVDKMTPSDLAALGDTAAKARQAVPACRFLTDPTFQRLASRLNRDPDTANGTGLFPSVDFPNRFLLQCLGRFTSNNFALHDDQLFPLGDGTYPLGALLNHSCRPNCVVMYGPGGLMVVRALVPILPGEELTGTYVDNITPYAQRRTQLAHKYHFICGCIRCNRPAVSEGPSTGLRGTDAVGDWTAVDRILDAKRTDASLGNFQNQLAAACRAAEARRPVAGAAGSGLPLLLSATQPLLYHLAGLPDSGQYQALLSAFIEQLLPSTNSHAGTGSAQGLSPPFNLAYFKCAAQMQERLSQAGQWAAAAVCGRVTLVGYLLAYPPNHPLLTLHCFTVAKLLWNGDPGRAELDLARTLMTVAVAGLRVTHPPGTPVGEDAAQLARFLQVAGGGLLV</sequence>
<dbReference type="SUPFAM" id="SSF82199">
    <property type="entry name" value="SET domain"/>
    <property type="match status" value="1"/>
</dbReference>
<dbReference type="AlphaFoldDB" id="A0A9W8DLL7"/>
<evidence type="ECO:0000313" key="3">
    <source>
        <dbReference type="Proteomes" id="UP001150569"/>
    </source>
</evidence>
<dbReference type="GO" id="GO:0005634">
    <property type="term" value="C:nucleus"/>
    <property type="evidence" value="ECO:0007669"/>
    <property type="project" value="TreeGrafter"/>
</dbReference>
<organism evidence="2 3">
    <name type="scientific">Tieghemiomyces parasiticus</name>
    <dbReference type="NCBI Taxonomy" id="78921"/>
    <lineage>
        <taxon>Eukaryota</taxon>
        <taxon>Fungi</taxon>
        <taxon>Fungi incertae sedis</taxon>
        <taxon>Zoopagomycota</taxon>
        <taxon>Kickxellomycotina</taxon>
        <taxon>Dimargaritomycetes</taxon>
        <taxon>Dimargaritales</taxon>
        <taxon>Dimargaritaceae</taxon>
        <taxon>Tieghemiomyces</taxon>
    </lineage>
</organism>
<proteinExistence type="predicted"/>
<name>A0A9W8DLL7_9FUNG</name>
<dbReference type="InterPro" id="IPR050869">
    <property type="entry name" value="H3K4_H4K5_MeTrfase"/>
</dbReference>
<dbReference type="InterPro" id="IPR046341">
    <property type="entry name" value="SET_dom_sf"/>
</dbReference>
<accession>A0A9W8DLL7</accession>
<dbReference type="PANTHER" id="PTHR12197:SF251">
    <property type="entry name" value="EG:BACR7C10.4 PROTEIN"/>
    <property type="match status" value="1"/>
</dbReference>
<dbReference type="InterPro" id="IPR001214">
    <property type="entry name" value="SET_dom"/>
</dbReference>
<keyword evidence="3" id="KW-1185">Reference proteome</keyword>
<dbReference type="Pfam" id="PF00856">
    <property type="entry name" value="SET"/>
    <property type="match status" value="1"/>
</dbReference>